<dbReference type="Pfam" id="PF04717">
    <property type="entry name" value="Phage_base_V"/>
    <property type="match status" value="1"/>
</dbReference>
<dbReference type="InterPro" id="IPR037026">
    <property type="entry name" value="Vgr_OB-fold_dom_sf"/>
</dbReference>
<name>A0A8J2XQ81_9GAMM</name>
<dbReference type="Gene3D" id="2.40.50.230">
    <property type="entry name" value="Gp5 N-terminal domain"/>
    <property type="match status" value="1"/>
</dbReference>
<feature type="region of interest" description="Disordered" evidence="1">
    <location>
        <begin position="246"/>
        <end position="280"/>
    </location>
</feature>
<feature type="compositionally biased region" description="Polar residues" evidence="1">
    <location>
        <begin position="246"/>
        <end position="260"/>
    </location>
</feature>
<evidence type="ECO:0000313" key="3">
    <source>
        <dbReference type="EMBL" id="GGA83692.1"/>
    </source>
</evidence>
<sequence length="570" mass="61141">MTKSARTLPIGAEHREFSVKVNGQQVPRSQQLLSASVSAIANKIASAKLVYQDGAAATGQFQLIEQNLFSIGSRIEIFAGPSAQQQMLFAGLVIGHKIKITEGSAPQLIITCKHQAIKATLSQQGRYFESQRDSDIIEQVLNEHGLNVQVEATTFTHLHMVQSDSSDWQFCLQRACANGLLVLTRGDRLLYSKADLSADPTCHLQFGATLLAADLATDARQQASSHQARFWDPSEQQVVVENGTSQLETTPGNSSPSQLAASMGSPQKVLRQSTERSEESRQWANASQLEAELNRVTGSIKTLGLAQVLPGDCVQLSGLSSAFNGKALVTGVRHEMDTINGWRSHFQIGGISRPAPAAPLPEVAGLMIGIVISNDDPDGEFRVKIRLPILDNDAEGIWARVGALDAGDDRGLMLRPEVGDEVIVGFIQQDPRRAVILGMLHSSAHPAPAQPSDDNHIKLFKSRSGLQIRLDDDLQQIELITTNDKKLLLNDEGDELLLSDEHGNSVKLSGDGMTLTSEGDIKLTASGDIDIQATNISMAASANFKAEGAAGADLTTSAVATVKGSLVKIN</sequence>
<dbReference type="EMBL" id="BMDX01000015">
    <property type="protein sequence ID" value="GGA83692.1"/>
    <property type="molecule type" value="Genomic_DNA"/>
</dbReference>
<comment type="caution">
    <text evidence="3">The sequence shown here is derived from an EMBL/GenBank/DDBJ whole genome shotgun (WGS) entry which is preliminary data.</text>
</comment>
<keyword evidence="4" id="KW-1185">Reference proteome</keyword>
<dbReference type="InterPro" id="IPR006531">
    <property type="entry name" value="Gp5/Vgr_OB"/>
</dbReference>
<dbReference type="OrthoDB" id="9762420at2"/>
<accession>A0A8J2XQ81</accession>
<gene>
    <name evidence="3" type="ORF">GCM10011369_27140</name>
</gene>
<dbReference type="Proteomes" id="UP000619743">
    <property type="component" value="Unassembled WGS sequence"/>
</dbReference>
<dbReference type="AlphaFoldDB" id="A0A8J2XQ81"/>
<protein>
    <recommendedName>
        <fullName evidence="2">Gp5/Type VI secretion system Vgr protein OB-fold domain-containing protein</fullName>
    </recommendedName>
</protein>
<dbReference type="RefSeq" id="WP_087506626.1">
    <property type="nucleotide sequence ID" value="NZ_BMDX01000015.1"/>
</dbReference>
<evidence type="ECO:0000259" key="2">
    <source>
        <dbReference type="Pfam" id="PF04717"/>
    </source>
</evidence>
<organism evidence="3 4">
    <name type="scientific">Neiella marina</name>
    <dbReference type="NCBI Taxonomy" id="508461"/>
    <lineage>
        <taxon>Bacteria</taxon>
        <taxon>Pseudomonadati</taxon>
        <taxon>Pseudomonadota</taxon>
        <taxon>Gammaproteobacteria</taxon>
        <taxon>Alteromonadales</taxon>
        <taxon>Echinimonadaceae</taxon>
        <taxon>Neiella</taxon>
    </lineage>
</organism>
<dbReference type="NCBIfam" id="TIGR01646">
    <property type="entry name" value="vgr_GE"/>
    <property type="match status" value="1"/>
</dbReference>
<evidence type="ECO:0000313" key="4">
    <source>
        <dbReference type="Proteomes" id="UP000619743"/>
    </source>
</evidence>
<dbReference type="InterPro" id="IPR006533">
    <property type="entry name" value="T6SS_Vgr_RhsGE"/>
</dbReference>
<dbReference type="Pfam" id="PF05954">
    <property type="entry name" value="Phage_GPD"/>
    <property type="match status" value="1"/>
</dbReference>
<feature type="domain" description="Gp5/Type VI secretion system Vgr protein OB-fold" evidence="2">
    <location>
        <begin position="368"/>
        <end position="441"/>
    </location>
</feature>
<dbReference type="SUPFAM" id="SSF69279">
    <property type="entry name" value="Phage tail proteins"/>
    <property type="match status" value="1"/>
</dbReference>
<proteinExistence type="predicted"/>
<dbReference type="SUPFAM" id="SSF69255">
    <property type="entry name" value="gp5 N-terminal domain-like"/>
    <property type="match status" value="1"/>
</dbReference>
<reference evidence="4" key="1">
    <citation type="journal article" date="2019" name="Int. J. Syst. Evol. Microbiol.">
        <title>The Global Catalogue of Microorganisms (GCM) 10K type strain sequencing project: providing services to taxonomists for standard genome sequencing and annotation.</title>
        <authorList>
            <consortium name="The Broad Institute Genomics Platform"/>
            <consortium name="The Broad Institute Genome Sequencing Center for Infectious Disease"/>
            <person name="Wu L."/>
            <person name="Ma J."/>
        </authorList>
    </citation>
    <scope>NUCLEOTIDE SEQUENCE [LARGE SCALE GENOMIC DNA]</scope>
    <source>
        <strain evidence="4">CGMCC 1.10130</strain>
    </source>
</reference>
<evidence type="ECO:0000256" key="1">
    <source>
        <dbReference type="SAM" id="MobiDB-lite"/>
    </source>
</evidence>